<comment type="caution">
    <text evidence="1">The sequence shown here is derived from an EMBL/GenBank/DDBJ whole genome shotgun (WGS) entry which is preliminary data.</text>
</comment>
<gene>
    <name evidence="1" type="ORF">SPAR_41854</name>
</gene>
<keyword evidence="2" id="KW-1185">Reference proteome</keyword>
<proteinExistence type="predicted"/>
<protein>
    <submittedName>
        <fullName evidence="1">Uncharacterized protein</fullName>
    </submittedName>
</protein>
<organism evidence="1 2">
    <name type="scientific">Streptomyces sparsogenes DSM 40356</name>
    <dbReference type="NCBI Taxonomy" id="1331668"/>
    <lineage>
        <taxon>Bacteria</taxon>
        <taxon>Bacillati</taxon>
        <taxon>Actinomycetota</taxon>
        <taxon>Actinomycetes</taxon>
        <taxon>Kitasatosporales</taxon>
        <taxon>Streptomycetaceae</taxon>
        <taxon>Streptomyces</taxon>
    </lineage>
</organism>
<evidence type="ECO:0000313" key="1">
    <source>
        <dbReference type="EMBL" id="OMI33366.1"/>
    </source>
</evidence>
<name>A0A1R1S547_9ACTN</name>
<accession>A0A1R1S547</accession>
<evidence type="ECO:0000313" key="2">
    <source>
        <dbReference type="Proteomes" id="UP000186168"/>
    </source>
</evidence>
<dbReference type="AlphaFoldDB" id="A0A1R1S547"/>
<dbReference type="Proteomes" id="UP000186168">
    <property type="component" value="Unassembled WGS sequence"/>
</dbReference>
<dbReference type="EMBL" id="ASQP01000542">
    <property type="protein sequence ID" value="OMI33366.1"/>
    <property type="molecule type" value="Genomic_DNA"/>
</dbReference>
<reference evidence="1 2" key="1">
    <citation type="submission" date="2013-05" db="EMBL/GenBank/DDBJ databases">
        <title>Genome sequence of Streptomyces sparsogenes DSM 40356.</title>
        <authorList>
            <person name="Coyne S."/>
            <person name="Seebeck F.P."/>
        </authorList>
    </citation>
    <scope>NUCLEOTIDE SEQUENCE [LARGE SCALE GENOMIC DNA]</scope>
    <source>
        <strain evidence="1 2">DSM 40356</strain>
    </source>
</reference>
<sequence>MLPLVVAHDHDRVRALTEKPDHLTGRRPPVDQVTDTDEQIVRADADLLQQFEQLVEAAVDVTDDDGAPHAGRS</sequence>